<protein>
    <submittedName>
        <fullName evidence="2">Uncharacterized protein</fullName>
    </submittedName>
</protein>
<feature type="region of interest" description="Disordered" evidence="1">
    <location>
        <begin position="72"/>
        <end position="156"/>
    </location>
</feature>
<sequence length="176" mass="19866">MTNTPKRSSSFIGYSHIVDIAGSESPRPSLGSTKSVPSMAALRKTASFKFDDTVLKRASLLITEEQCALEGSYPSASESWSRRESVTDDYSSDDETFRIISDDEYDYGSNSDTENTYNKSTGMSMRGRKRRTPNRKMHNGEYMKQHTTQKQLDQRDHQEGWNLSPGLIFGILSMLI</sequence>
<keyword evidence="3" id="KW-1185">Reference proteome</keyword>
<evidence type="ECO:0000256" key="1">
    <source>
        <dbReference type="SAM" id="MobiDB-lite"/>
    </source>
</evidence>
<dbReference type="AlphaFoldDB" id="A0A1E4TET2"/>
<feature type="compositionally biased region" description="Polar residues" evidence="1">
    <location>
        <begin position="108"/>
        <end position="123"/>
    </location>
</feature>
<reference evidence="3" key="1">
    <citation type="submission" date="2016-02" db="EMBL/GenBank/DDBJ databases">
        <title>Comparative genomics of biotechnologically important yeasts.</title>
        <authorList>
            <consortium name="DOE Joint Genome Institute"/>
            <person name="Riley R."/>
            <person name="Haridas S."/>
            <person name="Wolfe K.H."/>
            <person name="Lopes M.R."/>
            <person name="Hittinger C.T."/>
            <person name="Goker M."/>
            <person name="Salamov A."/>
            <person name="Wisecaver J."/>
            <person name="Long T.M."/>
            <person name="Aerts A.L."/>
            <person name="Barry K."/>
            <person name="Choi C."/>
            <person name="Clum A."/>
            <person name="Coughlan A.Y."/>
            <person name="Deshpande S."/>
            <person name="Douglass A.P."/>
            <person name="Hanson S.J."/>
            <person name="Klenk H.-P."/>
            <person name="Labutti K."/>
            <person name="Lapidus A."/>
            <person name="Lindquist E."/>
            <person name="Lipzen A."/>
            <person name="Meier-Kolthoff J.P."/>
            <person name="Ohm R.A."/>
            <person name="Otillar R.P."/>
            <person name="Pangilinan J."/>
            <person name="Peng Y."/>
            <person name="Rokas A."/>
            <person name="Rosa C.A."/>
            <person name="Scheuner C."/>
            <person name="Sibirny A.A."/>
            <person name="Slot J.C."/>
            <person name="Stielow J.B."/>
            <person name="Sun H."/>
            <person name="Kurtzman C.P."/>
            <person name="Blackwell M."/>
            <person name="Jeffries T.W."/>
            <person name="Grigoriev I.V."/>
        </authorList>
    </citation>
    <scope>NUCLEOTIDE SEQUENCE [LARGE SCALE GENOMIC DNA]</scope>
    <source>
        <strain evidence="3">NRRL Y-17796</strain>
    </source>
</reference>
<dbReference type="EMBL" id="KV453842">
    <property type="protein sequence ID" value="ODV90217.1"/>
    <property type="molecule type" value="Genomic_DNA"/>
</dbReference>
<accession>A0A1E4TET2</accession>
<dbReference type="Proteomes" id="UP000095023">
    <property type="component" value="Unassembled WGS sequence"/>
</dbReference>
<proteinExistence type="predicted"/>
<organism evidence="2 3">
    <name type="scientific">Tortispora caseinolytica NRRL Y-17796</name>
    <dbReference type="NCBI Taxonomy" id="767744"/>
    <lineage>
        <taxon>Eukaryota</taxon>
        <taxon>Fungi</taxon>
        <taxon>Dikarya</taxon>
        <taxon>Ascomycota</taxon>
        <taxon>Saccharomycotina</taxon>
        <taxon>Trigonopsidomycetes</taxon>
        <taxon>Trigonopsidales</taxon>
        <taxon>Trigonopsidaceae</taxon>
        <taxon>Tortispora</taxon>
    </lineage>
</organism>
<gene>
    <name evidence="2" type="ORF">CANCADRAFT_43891</name>
</gene>
<evidence type="ECO:0000313" key="2">
    <source>
        <dbReference type="EMBL" id="ODV90217.1"/>
    </source>
</evidence>
<feature type="compositionally biased region" description="Basic residues" evidence="1">
    <location>
        <begin position="126"/>
        <end position="137"/>
    </location>
</feature>
<evidence type="ECO:0000313" key="3">
    <source>
        <dbReference type="Proteomes" id="UP000095023"/>
    </source>
</evidence>
<name>A0A1E4TET2_9ASCO</name>